<evidence type="ECO:0000313" key="1">
    <source>
        <dbReference type="EMBL" id="KLT43482.1"/>
    </source>
</evidence>
<dbReference type="AlphaFoldDB" id="A0A0J0XQX2"/>
<sequence length="100" mass="11460">MLLVEDLGTLEDNLGYLWDNSLISPSSYATSFPALIRAFHDAGAATDDSSPEIYFIYPRGNGLCYGMLPPMMFDDPDKHEVFKRQTVYEERWVNKWLTFG</sequence>
<proteinExistence type="predicted"/>
<dbReference type="RefSeq" id="XP_018279973.1">
    <property type="nucleotide sequence ID" value="XM_018427203.1"/>
</dbReference>
<gene>
    <name evidence="1" type="ORF">CC85DRAFT_47603</name>
</gene>
<accession>A0A0J0XQX2</accession>
<name>A0A0J0XQX2_9TREE</name>
<dbReference type="GeneID" id="28987806"/>
<dbReference type="EMBL" id="KQ087194">
    <property type="protein sequence ID" value="KLT43482.1"/>
    <property type="molecule type" value="Genomic_DNA"/>
</dbReference>
<dbReference type="Proteomes" id="UP000053611">
    <property type="component" value="Unassembled WGS sequence"/>
</dbReference>
<organism evidence="1 2">
    <name type="scientific">Cutaneotrichosporon oleaginosum</name>
    <dbReference type="NCBI Taxonomy" id="879819"/>
    <lineage>
        <taxon>Eukaryota</taxon>
        <taxon>Fungi</taxon>
        <taxon>Dikarya</taxon>
        <taxon>Basidiomycota</taxon>
        <taxon>Agaricomycotina</taxon>
        <taxon>Tremellomycetes</taxon>
        <taxon>Trichosporonales</taxon>
        <taxon>Trichosporonaceae</taxon>
        <taxon>Cutaneotrichosporon</taxon>
    </lineage>
</organism>
<evidence type="ECO:0000313" key="2">
    <source>
        <dbReference type="Proteomes" id="UP000053611"/>
    </source>
</evidence>
<keyword evidence="2" id="KW-1185">Reference proteome</keyword>
<reference evidence="1 2" key="1">
    <citation type="submission" date="2015-03" db="EMBL/GenBank/DDBJ databases">
        <title>Genomics and transcriptomics of the oil-accumulating basidiomycete yeast T. oleaginosus allow insights into substrate utilization and the diverse evolutionary trajectories of mating systems in fungi.</title>
        <authorList>
            <consortium name="DOE Joint Genome Institute"/>
            <person name="Kourist R."/>
            <person name="Kracht O."/>
            <person name="Bracharz F."/>
            <person name="Lipzen A."/>
            <person name="Nolan M."/>
            <person name="Ohm R."/>
            <person name="Grigoriev I."/>
            <person name="Sun S."/>
            <person name="Heitman J."/>
            <person name="Bruck T."/>
            <person name="Nowrousian M."/>
        </authorList>
    </citation>
    <scope>NUCLEOTIDE SEQUENCE [LARGE SCALE GENOMIC DNA]</scope>
    <source>
        <strain evidence="1 2">IBC0246</strain>
    </source>
</reference>
<protein>
    <submittedName>
        <fullName evidence="1">Uncharacterized protein</fullName>
    </submittedName>
</protein>